<protein>
    <submittedName>
        <fullName evidence="1">Type II toxin-antitoxin system PemK/MazF family toxin</fullName>
    </submittedName>
</protein>
<dbReference type="Proteomes" id="UP000256373">
    <property type="component" value="Unassembled WGS sequence"/>
</dbReference>
<dbReference type="EMBL" id="QNUL01000018">
    <property type="protein sequence ID" value="REA58889.1"/>
    <property type="molecule type" value="Genomic_DNA"/>
</dbReference>
<dbReference type="InterPro" id="IPR011067">
    <property type="entry name" value="Plasmid_toxin/cell-grow_inhib"/>
</dbReference>
<reference evidence="1 2" key="1">
    <citation type="submission" date="2018-07" db="EMBL/GenBank/DDBJ databases">
        <title>Dyadobacter roseus sp. nov., isolated from rose rhizosphere soil.</title>
        <authorList>
            <person name="Chen L."/>
        </authorList>
    </citation>
    <scope>NUCLEOTIDE SEQUENCE [LARGE SCALE GENOMIC DNA]</scope>
    <source>
        <strain evidence="1 2">RS19</strain>
    </source>
</reference>
<proteinExistence type="predicted"/>
<dbReference type="InterPro" id="IPR003477">
    <property type="entry name" value="PemK-like"/>
</dbReference>
<dbReference type="OrthoDB" id="129822at2"/>
<dbReference type="Pfam" id="PF02452">
    <property type="entry name" value="PemK_toxin"/>
    <property type="match status" value="1"/>
</dbReference>
<accession>A0A3D8Y7F1</accession>
<evidence type="ECO:0000313" key="2">
    <source>
        <dbReference type="Proteomes" id="UP000256373"/>
    </source>
</evidence>
<dbReference type="AlphaFoldDB" id="A0A3D8Y7F1"/>
<organism evidence="1 2">
    <name type="scientific">Dyadobacter luteus</name>
    <dbReference type="NCBI Taxonomy" id="2259619"/>
    <lineage>
        <taxon>Bacteria</taxon>
        <taxon>Pseudomonadati</taxon>
        <taxon>Bacteroidota</taxon>
        <taxon>Cytophagia</taxon>
        <taxon>Cytophagales</taxon>
        <taxon>Spirosomataceae</taxon>
        <taxon>Dyadobacter</taxon>
    </lineage>
</organism>
<name>A0A3D8Y7F1_9BACT</name>
<gene>
    <name evidence="1" type="ORF">DSL64_19670</name>
</gene>
<sequence length="103" mass="11221">MAKGDIVLLSFPFTDLSGSKLRPAIILTETALDITACFITSQTGWQEATDILLSPNTTNGLKKVSLVRTNKIATLDRSLVRGLLGKLSYIELAELNLKLKALF</sequence>
<dbReference type="RefSeq" id="WP_115832641.1">
    <property type="nucleotide sequence ID" value="NZ_QNUL01000018.1"/>
</dbReference>
<keyword evidence="2" id="KW-1185">Reference proteome</keyword>
<comment type="caution">
    <text evidence="1">The sequence shown here is derived from an EMBL/GenBank/DDBJ whole genome shotgun (WGS) entry which is preliminary data.</text>
</comment>
<dbReference type="Gene3D" id="2.30.30.110">
    <property type="match status" value="1"/>
</dbReference>
<evidence type="ECO:0000313" key="1">
    <source>
        <dbReference type="EMBL" id="REA58889.1"/>
    </source>
</evidence>
<dbReference type="GO" id="GO:0003677">
    <property type="term" value="F:DNA binding"/>
    <property type="evidence" value="ECO:0007669"/>
    <property type="project" value="InterPro"/>
</dbReference>
<dbReference type="SUPFAM" id="SSF50118">
    <property type="entry name" value="Cell growth inhibitor/plasmid maintenance toxic component"/>
    <property type="match status" value="1"/>
</dbReference>